<evidence type="ECO:0000256" key="8">
    <source>
        <dbReference type="ARBA" id="ARBA00023326"/>
    </source>
</evidence>
<evidence type="ECO:0000259" key="10">
    <source>
        <dbReference type="PROSITE" id="PS51760"/>
    </source>
</evidence>
<dbReference type="Gene3D" id="3.20.20.80">
    <property type="entry name" value="Glycosidases"/>
    <property type="match status" value="1"/>
</dbReference>
<evidence type="ECO:0000256" key="1">
    <source>
        <dbReference type="ARBA" id="ARBA00000681"/>
    </source>
</evidence>
<dbReference type="PROSITE" id="PS51760">
    <property type="entry name" value="GH10_2"/>
    <property type="match status" value="1"/>
</dbReference>
<evidence type="ECO:0000256" key="5">
    <source>
        <dbReference type="ARBA" id="ARBA00022801"/>
    </source>
</evidence>
<protein>
    <recommendedName>
        <fullName evidence="9">Beta-xylanase</fullName>
        <ecNumber evidence="9">3.2.1.8</ecNumber>
    </recommendedName>
</protein>
<dbReference type="PRINTS" id="PR00134">
    <property type="entry name" value="GLHYDRLASE10"/>
</dbReference>
<keyword evidence="12" id="KW-1185">Reference proteome</keyword>
<evidence type="ECO:0000256" key="4">
    <source>
        <dbReference type="ARBA" id="ARBA00022729"/>
    </source>
</evidence>
<dbReference type="InterPro" id="IPR001000">
    <property type="entry name" value="GH10_dom"/>
</dbReference>
<evidence type="ECO:0000313" key="11">
    <source>
        <dbReference type="EMBL" id="QHV94149.1"/>
    </source>
</evidence>
<name>A0A6P1VRB2_9BACT</name>
<gene>
    <name evidence="11" type="ORF">GJR95_03500</name>
</gene>
<dbReference type="SMART" id="SM00633">
    <property type="entry name" value="Glyco_10"/>
    <property type="match status" value="1"/>
</dbReference>
<evidence type="ECO:0000256" key="3">
    <source>
        <dbReference type="ARBA" id="ARBA00022651"/>
    </source>
</evidence>
<sequence>MRCLSLLVVLVTLQTFGQSARYDSLWNDPAVEARIREGIETNRKGDFTLVVTDQQGKPIRNASVEIRQVKHAFLFGANIFMLNGFITAEQNRQYEAAFKTLFNSAVIPYYWKPLEPQEGKIRFAAGSEEIYRRPPPDVVLDFCQKNGLTPKGHTLVWDNLTWSYPTWFPKDTAAMQPLIDRRIRQIAERYGQSIKIWDVVNETIINSPRAPLPEDYALKAFKTAASVYPNDTRLILNEATHVWENYHREYSPFYMLIENLKAKGADIRGLGLQFHFFSEPLFAKTLAGNAMTPAELFRTLDLYSRFKLPIQISEITIPTLPAGPQGEQIQARLTRNYYRLWFSYPSVEAIYWWNLADGSAAPGEDKWGGGFLKEDLSPKPAYVVLNDLINKEWKTSVSTSTKDSNTLSFRGFYGEYVAKITVGKKVIEKNFNLIKGQTNTLKLEL</sequence>
<comment type="similarity">
    <text evidence="2 9">Belongs to the glycosyl hydrolase 10 (cellulase F) family.</text>
</comment>
<evidence type="ECO:0000256" key="7">
    <source>
        <dbReference type="ARBA" id="ARBA00023295"/>
    </source>
</evidence>
<dbReference type="EMBL" id="CP045997">
    <property type="protein sequence ID" value="QHV94149.1"/>
    <property type="molecule type" value="Genomic_DNA"/>
</dbReference>
<keyword evidence="6 9" id="KW-0119">Carbohydrate metabolism</keyword>
<evidence type="ECO:0000313" key="12">
    <source>
        <dbReference type="Proteomes" id="UP000464577"/>
    </source>
</evidence>
<keyword evidence="7 9" id="KW-0326">Glycosidase</keyword>
<dbReference type="RefSeq" id="WP_162384570.1">
    <property type="nucleotide sequence ID" value="NZ_CP045997.1"/>
</dbReference>
<accession>A0A6P1VRB2</accession>
<dbReference type="AlphaFoldDB" id="A0A6P1VRB2"/>
<reference evidence="11 12" key="1">
    <citation type="submission" date="2019-11" db="EMBL/GenBank/DDBJ databases">
        <title>Spirosoma endbachense sp. nov., isolated from a natural salt meadow.</title>
        <authorList>
            <person name="Rojas J."/>
            <person name="Ambika Manirajan B."/>
            <person name="Ratering S."/>
            <person name="Suarez C."/>
            <person name="Geissler-Plaum R."/>
            <person name="Schnell S."/>
        </authorList>
    </citation>
    <scope>NUCLEOTIDE SEQUENCE [LARGE SCALE GENOMIC DNA]</scope>
    <source>
        <strain evidence="11 12">I-24</strain>
    </source>
</reference>
<dbReference type="Proteomes" id="UP000464577">
    <property type="component" value="Chromosome"/>
</dbReference>
<keyword evidence="8 9" id="KW-0624">Polysaccharide degradation</keyword>
<evidence type="ECO:0000256" key="6">
    <source>
        <dbReference type="ARBA" id="ARBA00023277"/>
    </source>
</evidence>
<dbReference type="PANTHER" id="PTHR31490:SF88">
    <property type="entry name" value="BETA-XYLANASE"/>
    <property type="match status" value="1"/>
</dbReference>
<dbReference type="GO" id="GO:0045493">
    <property type="term" value="P:xylan catabolic process"/>
    <property type="evidence" value="ECO:0007669"/>
    <property type="project" value="UniProtKB-KW"/>
</dbReference>
<comment type="catalytic activity">
    <reaction evidence="1 9">
        <text>Endohydrolysis of (1-&gt;4)-beta-D-xylosidic linkages in xylans.</text>
        <dbReference type="EC" id="3.2.1.8"/>
    </reaction>
</comment>
<dbReference type="Pfam" id="PF00331">
    <property type="entry name" value="Glyco_hydro_10"/>
    <property type="match status" value="1"/>
</dbReference>
<keyword evidence="5 9" id="KW-0378">Hydrolase</keyword>
<keyword evidence="4" id="KW-0732">Signal</keyword>
<proteinExistence type="inferred from homology"/>
<dbReference type="InterPro" id="IPR017853">
    <property type="entry name" value="GH"/>
</dbReference>
<evidence type="ECO:0000256" key="2">
    <source>
        <dbReference type="ARBA" id="ARBA00007495"/>
    </source>
</evidence>
<dbReference type="PANTHER" id="PTHR31490">
    <property type="entry name" value="GLYCOSYL HYDROLASE"/>
    <property type="match status" value="1"/>
</dbReference>
<keyword evidence="3" id="KW-0858">Xylan degradation</keyword>
<dbReference type="SUPFAM" id="SSF51445">
    <property type="entry name" value="(Trans)glycosidases"/>
    <property type="match status" value="1"/>
</dbReference>
<dbReference type="EC" id="3.2.1.8" evidence="9"/>
<organism evidence="11 12">
    <name type="scientific">Spirosoma endbachense</name>
    <dbReference type="NCBI Taxonomy" id="2666025"/>
    <lineage>
        <taxon>Bacteria</taxon>
        <taxon>Pseudomonadati</taxon>
        <taxon>Bacteroidota</taxon>
        <taxon>Cytophagia</taxon>
        <taxon>Cytophagales</taxon>
        <taxon>Cytophagaceae</taxon>
        <taxon>Spirosoma</taxon>
    </lineage>
</organism>
<evidence type="ECO:0000256" key="9">
    <source>
        <dbReference type="RuleBase" id="RU361174"/>
    </source>
</evidence>
<dbReference type="InterPro" id="IPR044846">
    <property type="entry name" value="GH10"/>
</dbReference>
<dbReference type="KEGG" id="senf:GJR95_03500"/>
<dbReference type="GO" id="GO:0031176">
    <property type="term" value="F:endo-1,4-beta-xylanase activity"/>
    <property type="evidence" value="ECO:0007669"/>
    <property type="project" value="UniProtKB-EC"/>
</dbReference>
<feature type="domain" description="GH10" evidence="10">
    <location>
        <begin position="76"/>
        <end position="388"/>
    </location>
</feature>